<evidence type="ECO:0000259" key="6">
    <source>
        <dbReference type="Pfam" id="PF01055"/>
    </source>
</evidence>
<feature type="domain" description="Glycosyl hydrolase family 31 C-terminal" evidence="7">
    <location>
        <begin position="559"/>
        <end position="641"/>
    </location>
</feature>
<evidence type="ECO:0000313" key="8">
    <source>
        <dbReference type="EMBL" id="CAL8070657.1"/>
    </source>
</evidence>
<dbReference type="PANTHER" id="PTHR43053">
    <property type="entry name" value="GLYCOSIDASE FAMILY 31"/>
    <property type="match status" value="1"/>
</dbReference>
<dbReference type="InterPro" id="IPR000322">
    <property type="entry name" value="Glyco_hydro_31_TIM"/>
</dbReference>
<proteinExistence type="inferred from homology"/>
<dbReference type="SUPFAM" id="SSF51011">
    <property type="entry name" value="Glycosyl hydrolase domain"/>
    <property type="match status" value="1"/>
</dbReference>
<feature type="domain" description="Glycoside hydrolase family 31 TIM barrel" evidence="6">
    <location>
        <begin position="255"/>
        <end position="541"/>
    </location>
</feature>
<dbReference type="EMBL" id="CAXLJM020000004">
    <property type="protein sequence ID" value="CAL8070657.1"/>
    <property type="molecule type" value="Genomic_DNA"/>
</dbReference>
<evidence type="ECO:0000256" key="3">
    <source>
        <dbReference type="ARBA" id="ARBA00023295"/>
    </source>
</evidence>
<gene>
    <name evidence="8" type="ORF">ODALV1_LOCUS1354</name>
</gene>
<protein>
    <submittedName>
        <fullName evidence="8">Uncharacterized protein</fullName>
    </submittedName>
</protein>
<reference evidence="8 9" key="1">
    <citation type="submission" date="2024-08" db="EMBL/GenBank/DDBJ databases">
        <authorList>
            <person name="Cucini C."/>
            <person name="Frati F."/>
        </authorList>
    </citation>
    <scope>NUCLEOTIDE SEQUENCE [LARGE SCALE GENOMIC DNA]</scope>
</reference>
<organism evidence="8 9">
    <name type="scientific">Orchesella dallaii</name>
    <dbReference type="NCBI Taxonomy" id="48710"/>
    <lineage>
        <taxon>Eukaryota</taxon>
        <taxon>Metazoa</taxon>
        <taxon>Ecdysozoa</taxon>
        <taxon>Arthropoda</taxon>
        <taxon>Hexapoda</taxon>
        <taxon>Collembola</taxon>
        <taxon>Entomobryomorpha</taxon>
        <taxon>Entomobryoidea</taxon>
        <taxon>Orchesellidae</taxon>
        <taxon>Orchesellinae</taxon>
        <taxon>Orchesella</taxon>
    </lineage>
</organism>
<sequence>MKLAGVFLVLFGIQVATHSALGKPQIFKAVPNNEDNALDLEVALGGTDVIRAHGKLGLSHPSSVGDWTNCDNGDPNAVCIQWGDYAQVVLKDGPALGCGSVEWTSAYARQIEDCYDLEEGVHWYGGGEMFTQIWPIETRPRQEGAYVTADSMASNEGQFGGVVENYWLLSNGAAIVIAPDTPLFFSLNTTHPNRVCFIAKDQNPFTQRSPLSFNYTWCTAENVKAAHQLAHGTFFDKPNGIPDEEMLIRPLWSTWAQYKADVNQSIVLDFARRVVSEGFGNASHIEIDDNWEPCYGQETFDTVKFPDPKAMVDEIKAMNMRVTLWVHPFINYGCPLFNEGMSNGYLVKDAKGKTGITSWWQGGNAGIIDVTNPDAAAWWVARLQKLQEETGVDAFKFDAGETNWLPASNVLAGGSEMWPQIYSTKYVETCATFGGLIETRTAHLNQATPFFVRMLDKDSRWGYNNGLQSMIPTLLQFSIAGYPFVLPDMIGGNAYGEWPSKELYVRWLQANIFMPAVQFSVVPWEYDSETIQICLAVLAQREMYRDDILAAARQAAEDGSPINRPIWWVDPTDENTFTIDNAYMLGDKILVAPVVEEGAVSRDIYLPAGTWTSGVDSEVITGPTWLRNYPAPLNVVPFFVKSA</sequence>
<dbReference type="CDD" id="cd06592">
    <property type="entry name" value="GH31_NET37"/>
    <property type="match status" value="1"/>
</dbReference>
<dbReference type="Pfam" id="PF21365">
    <property type="entry name" value="Glyco_hydro_31_3rd"/>
    <property type="match status" value="1"/>
</dbReference>
<comment type="caution">
    <text evidence="8">The sequence shown here is derived from an EMBL/GenBank/DDBJ whole genome shotgun (WGS) entry which is preliminary data.</text>
</comment>
<evidence type="ECO:0000313" key="9">
    <source>
        <dbReference type="Proteomes" id="UP001642540"/>
    </source>
</evidence>
<accession>A0ABP1PLG1</accession>
<dbReference type="SUPFAM" id="SSF51445">
    <property type="entry name" value="(Trans)glycosidases"/>
    <property type="match status" value="1"/>
</dbReference>
<dbReference type="Gene3D" id="2.60.40.1180">
    <property type="entry name" value="Golgi alpha-mannosidase II"/>
    <property type="match status" value="1"/>
</dbReference>
<keyword evidence="5" id="KW-0732">Signal</keyword>
<evidence type="ECO:0000256" key="4">
    <source>
        <dbReference type="RuleBase" id="RU361185"/>
    </source>
</evidence>
<dbReference type="InterPro" id="IPR017853">
    <property type="entry name" value="GH"/>
</dbReference>
<dbReference type="Pfam" id="PF01055">
    <property type="entry name" value="Glyco_hydro_31_2nd"/>
    <property type="match status" value="1"/>
</dbReference>
<evidence type="ECO:0000256" key="1">
    <source>
        <dbReference type="ARBA" id="ARBA00007806"/>
    </source>
</evidence>
<name>A0ABP1PLG1_9HEXA</name>
<keyword evidence="2 4" id="KW-0378">Hydrolase</keyword>
<comment type="similarity">
    <text evidence="1 4">Belongs to the glycosyl hydrolase 31 family.</text>
</comment>
<dbReference type="InterPro" id="IPR050985">
    <property type="entry name" value="Alpha-glycosidase_related"/>
</dbReference>
<keyword evidence="9" id="KW-1185">Reference proteome</keyword>
<dbReference type="Gene3D" id="3.20.20.80">
    <property type="entry name" value="Glycosidases"/>
    <property type="match status" value="1"/>
</dbReference>
<dbReference type="InterPro" id="IPR013780">
    <property type="entry name" value="Glyco_hydro_b"/>
</dbReference>
<dbReference type="Proteomes" id="UP001642540">
    <property type="component" value="Unassembled WGS sequence"/>
</dbReference>
<dbReference type="PANTHER" id="PTHR43053:SF4">
    <property type="entry name" value="MYOGENESIS-REGULATING GLYCOSIDASE"/>
    <property type="match status" value="1"/>
</dbReference>
<evidence type="ECO:0000256" key="5">
    <source>
        <dbReference type="SAM" id="SignalP"/>
    </source>
</evidence>
<evidence type="ECO:0000256" key="2">
    <source>
        <dbReference type="ARBA" id="ARBA00022801"/>
    </source>
</evidence>
<feature type="chain" id="PRO_5045119982" evidence="5">
    <location>
        <begin position="23"/>
        <end position="643"/>
    </location>
</feature>
<feature type="signal peptide" evidence="5">
    <location>
        <begin position="1"/>
        <end position="22"/>
    </location>
</feature>
<evidence type="ECO:0000259" key="7">
    <source>
        <dbReference type="Pfam" id="PF21365"/>
    </source>
</evidence>
<dbReference type="InterPro" id="IPR048395">
    <property type="entry name" value="Glyco_hydro_31_C"/>
</dbReference>
<keyword evidence="3 4" id="KW-0326">Glycosidase</keyword>